<comment type="caution">
    <text evidence="1">The sequence shown here is derived from an EMBL/GenBank/DDBJ whole genome shotgun (WGS) entry which is preliminary data.</text>
</comment>
<protein>
    <submittedName>
        <fullName evidence="1">Uncharacterized protein</fullName>
    </submittedName>
</protein>
<accession>A0A8J3F2M7</accession>
<dbReference type="RefSeq" id="WP_088003134.1">
    <property type="nucleotide sequence ID" value="NZ_BMHB01000004.1"/>
</dbReference>
<dbReference type="Proteomes" id="UP000626244">
    <property type="component" value="Unassembled WGS sequence"/>
</dbReference>
<reference evidence="2" key="1">
    <citation type="journal article" date="2019" name="Int. J. Syst. Evol. Microbiol.">
        <title>The Global Catalogue of Microorganisms (GCM) 10K type strain sequencing project: providing services to taxonomists for standard genome sequencing and annotation.</title>
        <authorList>
            <consortium name="The Broad Institute Genomics Platform"/>
            <consortium name="The Broad Institute Genome Sequencing Center for Infectious Disease"/>
            <person name="Wu L."/>
            <person name="Ma J."/>
        </authorList>
    </citation>
    <scope>NUCLEOTIDE SEQUENCE [LARGE SCALE GENOMIC DNA]</scope>
    <source>
        <strain evidence="2">CGMCC 1.14993</strain>
    </source>
</reference>
<keyword evidence="2" id="KW-1185">Reference proteome</keyword>
<organism evidence="1 2">
    <name type="scientific">Gottfriedia solisilvae</name>
    <dbReference type="NCBI Taxonomy" id="1516104"/>
    <lineage>
        <taxon>Bacteria</taxon>
        <taxon>Bacillati</taxon>
        <taxon>Bacillota</taxon>
        <taxon>Bacilli</taxon>
        <taxon>Bacillales</taxon>
        <taxon>Bacillaceae</taxon>
        <taxon>Gottfriedia</taxon>
    </lineage>
</organism>
<dbReference type="EMBL" id="BMHB01000004">
    <property type="protein sequence ID" value="GGI17881.1"/>
    <property type="molecule type" value="Genomic_DNA"/>
</dbReference>
<evidence type="ECO:0000313" key="1">
    <source>
        <dbReference type="EMBL" id="GGI17881.1"/>
    </source>
</evidence>
<name>A0A8J3F2M7_9BACI</name>
<gene>
    <name evidence="1" type="ORF">GCM10007380_40150</name>
</gene>
<sequence>MQSLSIKQAIEFINKNVIDLNIVELYKEHTDEIQKKYGLHRKFINDSNEQGIIAVFGNDIIKLKFYHDDGSARFSGLIIENNDQTKVDLVDLVKANNQYFGLSYSEDLDYFSFQNVDEFYQKLKLLLELHSKYLAEKEYQFKQYY</sequence>
<proteinExistence type="predicted"/>
<evidence type="ECO:0000313" key="2">
    <source>
        <dbReference type="Proteomes" id="UP000626244"/>
    </source>
</evidence>
<dbReference type="AlphaFoldDB" id="A0A8J3F2M7"/>